<reference evidence="2" key="1">
    <citation type="journal article" date="2015" name="Nature">
        <title>Complex archaea that bridge the gap between prokaryotes and eukaryotes.</title>
        <authorList>
            <person name="Spang A."/>
            <person name="Saw J.H."/>
            <person name="Jorgensen S.L."/>
            <person name="Zaremba-Niedzwiedzka K."/>
            <person name="Martijn J."/>
            <person name="Lind A.E."/>
            <person name="van Eijk R."/>
            <person name="Schleper C."/>
            <person name="Guy L."/>
            <person name="Ettema T.J."/>
        </authorList>
    </citation>
    <scope>NUCLEOTIDE SEQUENCE</scope>
</reference>
<feature type="non-terminal residue" evidence="2">
    <location>
        <position position="1"/>
    </location>
</feature>
<name>A0A0F8X122_9ZZZZ</name>
<protein>
    <submittedName>
        <fullName evidence="2">Uncharacterized protein</fullName>
    </submittedName>
</protein>
<evidence type="ECO:0000313" key="2">
    <source>
        <dbReference type="EMBL" id="KKK62613.1"/>
    </source>
</evidence>
<sequence>AVSEAGGGKDRMSLDEWVGELLCELNEKRKDSGDREKDKDYGRDLQRV</sequence>
<dbReference type="AlphaFoldDB" id="A0A0F8X122"/>
<dbReference type="EMBL" id="LAZR01061911">
    <property type="protein sequence ID" value="KKK62613.1"/>
    <property type="molecule type" value="Genomic_DNA"/>
</dbReference>
<evidence type="ECO:0000256" key="1">
    <source>
        <dbReference type="SAM" id="MobiDB-lite"/>
    </source>
</evidence>
<feature type="region of interest" description="Disordered" evidence="1">
    <location>
        <begin position="28"/>
        <end position="48"/>
    </location>
</feature>
<organism evidence="2">
    <name type="scientific">marine sediment metagenome</name>
    <dbReference type="NCBI Taxonomy" id="412755"/>
    <lineage>
        <taxon>unclassified sequences</taxon>
        <taxon>metagenomes</taxon>
        <taxon>ecological metagenomes</taxon>
    </lineage>
</organism>
<proteinExistence type="predicted"/>
<gene>
    <name evidence="2" type="ORF">LCGC14_3002600</name>
</gene>
<comment type="caution">
    <text evidence="2">The sequence shown here is derived from an EMBL/GenBank/DDBJ whole genome shotgun (WGS) entry which is preliminary data.</text>
</comment>
<accession>A0A0F8X122</accession>